<accession>A0A423PN08</accession>
<dbReference type="AlphaFoldDB" id="A0A423PN08"/>
<dbReference type="CDD" id="cd07253">
    <property type="entry name" value="GLOD5"/>
    <property type="match status" value="1"/>
</dbReference>
<dbReference type="Proteomes" id="UP000285123">
    <property type="component" value="Unassembled WGS sequence"/>
</dbReference>
<dbReference type="InterPro" id="IPR037523">
    <property type="entry name" value="VOC_core"/>
</dbReference>
<dbReference type="PROSITE" id="PS51819">
    <property type="entry name" value="VOC"/>
    <property type="match status" value="1"/>
</dbReference>
<dbReference type="InterPro" id="IPR029068">
    <property type="entry name" value="Glyas_Bleomycin-R_OHBP_Dase"/>
</dbReference>
<protein>
    <submittedName>
        <fullName evidence="2">Virulence protein</fullName>
    </submittedName>
</protein>
<feature type="domain" description="VOC" evidence="1">
    <location>
        <begin position="7"/>
        <end position="124"/>
    </location>
</feature>
<evidence type="ECO:0000259" key="1">
    <source>
        <dbReference type="PROSITE" id="PS51819"/>
    </source>
</evidence>
<evidence type="ECO:0000313" key="3">
    <source>
        <dbReference type="Proteomes" id="UP000285123"/>
    </source>
</evidence>
<dbReference type="EMBL" id="AYKF01000097">
    <property type="protein sequence ID" value="ROO26901.1"/>
    <property type="molecule type" value="Genomic_DNA"/>
</dbReference>
<name>A0A423PN08_9GAMM</name>
<organism evidence="2 3">
    <name type="scientific">Salinisphaera orenii YIM 95161</name>
    <dbReference type="NCBI Taxonomy" id="1051139"/>
    <lineage>
        <taxon>Bacteria</taxon>
        <taxon>Pseudomonadati</taxon>
        <taxon>Pseudomonadota</taxon>
        <taxon>Gammaproteobacteria</taxon>
        <taxon>Salinisphaerales</taxon>
        <taxon>Salinisphaeraceae</taxon>
        <taxon>Salinisphaera</taxon>
    </lineage>
</organism>
<evidence type="ECO:0000313" key="2">
    <source>
        <dbReference type="EMBL" id="ROO26901.1"/>
    </source>
</evidence>
<dbReference type="Gene3D" id="3.10.180.10">
    <property type="entry name" value="2,3-Dihydroxybiphenyl 1,2-Dioxygenase, domain 1"/>
    <property type="match status" value="1"/>
</dbReference>
<dbReference type="SUPFAM" id="SSF54593">
    <property type="entry name" value="Glyoxalase/Bleomycin resistance protein/Dihydroxybiphenyl dioxygenase"/>
    <property type="match status" value="1"/>
</dbReference>
<sequence>MGIRIRQLDHLVLTVATVDFHRRVLGMQEVVSGDLRRRALAFGTQKSNLHPPAVPFEPKIEHPTPAPADLCFSADTPLDAVMSHLDNEGVALVEGPVTRAGARQPLRSVDIRDPDANLIEISDPLEEPAA</sequence>
<comment type="caution">
    <text evidence="2">The sequence shown here is derived from an EMBL/GenBank/DDBJ whole genome shotgun (WGS) entry which is preliminary data.</text>
</comment>
<proteinExistence type="predicted"/>
<reference evidence="2 3" key="1">
    <citation type="submission" date="2013-10" db="EMBL/GenBank/DDBJ databases">
        <title>Salinisphaera halophila YIM 95161 Genome Sequencing.</title>
        <authorList>
            <person name="Lai Q."/>
            <person name="Li C."/>
            <person name="Shao Z."/>
        </authorList>
    </citation>
    <scope>NUCLEOTIDE SEQUENCE [LARGE SCALE GENOMIC DNA]</scope>
    <source>
        <strain evidence="2 3">YIM 95161</strain>
    </source>
</reference>
<gene>
    <name evidence="2" type="ORF">SAHL_12040</name>
</gene>